<gene>
    <name evidence="2" type="ORF">COV29_03345</name>
</gene>
<reference evidence="2 3" key="1">
    <citation type="submission" date="2017-09" db="EMBL/GenBank/DDBJ databases">
        <title>Depth-based differentiation of microbial function through sediment-hosted aquifers and enrichment of novel symbionts in the deep terrestrial subsurface.</title>
        <authorList>
            <person name="Probst A.J."/>
            <person name="Ladd B."/>
            <person name="Jarett J.K."/>
            <person name="Geller-Mcgrath D.E."/>
            <person name="Sieber C.M."/>
            <person name="Emerson J.B."/>
            <person name="Anantharaman K."/>
            <person name="Thomas B.C."/>
            <person name="Malmstrom R."/>
            <person name="Stieglmeier M."/>
            <person name="Klingl A."/>
            <person name="Woyke T."/>
            <person name="Ryan C.M."/>
            <person name="Banfield J.F."/>
        </authorList>
    </citation>
    <scope>NUCLEOTIDE SEQUENCE [LARGE SCALE GENOMIC DNA]</scope>
    <source>
        <strain evidence="2">CG10_big_fil_rev_8_21_14_0_10_36_16</strain>
    </source>
</reference>
<keyword evidence="1" id="KW-0472">Membrane</keyword>
<sequence length="105" mass="11582">MKNKIVKTALINTLLTAGYVILVASFMFYAPRILNFDKGPDTVFAPILMLLLFVLSAAITGWLVFGKSVMWYLDGFKKEALSLLSHTLGLLFALIAVALLLLLSF</sequence>
<evidence type="ECO:0000313" key="3">
    <source>
        <dbReference type="Proteomes" id="UP000228496"/>
    </source>
</evidence>
<accession>A0A2J0Q7B6</accession>
<evidence type="ECO:0000313" key="2">
    <source>
        <dbReference type="EMBL" id="PJE50742.1"/>
    </source>
</evidence>
<feature type="transmembrane region" description="Helical" evidence="1">
    <location>
        <begin position="81"/>
        <end position="103"/>
    </location>
</feature>
<dbReference type="EMBL" id="PCXQ01000005">
    <property type="protein sequence ID" value="PJE50742.1"/>
    <property type="molecule type" value="Genomic_DNA"/>
</dbReference>
<keyword evidence="1" id="KW-0812">Transmembrane</keyword>
<comment type="caution">
    <text evidence="2">The sequence shown here is derived from an EMBL/GenBank/DDBJ whole genome shotgun (WGS) entry which is preliminary data.</text>
</comment>
<dbReference type="AlphaFoldDB" id="A0A2J0Q7B6"/>
<dbReference type="Proteomes" id="UP000228496">
    <property type="component" value="Unassembled WGS sequence"/>
</dbReference>
<organism evidence="2 3">
    <name type="scientific">Candidatus Yanofskybacteria bacterium CG10_big_fil_rev_8_21_14_0_10_36_16</name>
    <dbReference type="NCBI Taxonomy" id="1975096"/>
    <lineage>
        <taxon>Bacteria</taxon>
        <taxon>Candidatus Yanofskyibacteriota</taxon>
    </lineage>
</organism>
<evidence type="ECO:0000256" key="1">
    <source>
        <dbReference type="SAM" id="Phobius"/>
    </source>
</evidence>
<protein>
    <submittedName>
        <fullName evidence="2">Uncharacterized protein</fullName>
    </submittedName>
</protein>
<name>A0A2J0Q7B6_9BACT</name>
<feature type="transmembrane region" description="Helical" evidence="1">
    <location>
        <begin position="9"/>
        <end position="31"/>
    </location>
</feature>
<feature type="transmembrane region" description="Helical" evidence="1">
    <location>
        <begin position="43"/>
        <end position="65"/>
    </location>
</feature>
<keyword evidence="1" id="KW-1133">Transmembrane helix</keyword>
<proteinExistence type="predicted"/>